<name>A0A7W8FWV1_9FIRM</name>
<dbReference type="FunFam" id="3.30.230.40:FF:000003">
    <property type="entry name" value="Imidazoleglycerol-phosphate dehydratase HisB"/>
    <property type="match status" value="1"/>
</dbReference>
<evidence type="ECO:0000256" key="6">
    <source>
        <dbReference type="HAMAP-Rule" id="MF_00076"/>
    </source>
</evidence>
<organism evidence="8 9">
    <name type="scientific">Catenisphaera adipataccumulans</name>
    <dbReference type="NCBI Taxonomy" id="700500"/>
    <lineage>
        <taxon>Bacteria</taxon>
        <taxon>Bacillati</taxon>
        <taxon>Bacillota</taxon>
        <taxon>Erysipelotrichia</taxon>
        <taxon>Erysipelotrichales</taxon>
        <taxon>Erysipelotrichaceae</taxon>
        <taxon>Catenisphaera</taxon>
    </lineage>
</organism>
<dbReference type="EMBL" id="JACHHK010000001">
    <property type="protein sequence ID" value="MBB5182332.1"/>
    <property type="molecule type" value="Genomic_DNA"/>
</dbReference>
<evidence type="ECO:0000256" key="5">
    <source>
        <dbReference type="ARBA" id="ARBA00023239"/>
    </source>
</evidence>
<dbReference type="GO" id="GO:0000105">
    <property type="term" value="P:L-histidine biosynthetic process"/>
    <property type="evidence" value="ECO:0007669"/>
    <property type="project" value="UniProtKB-UniRule"/>
</dbReference>
<dbReference type="InterPro" id="IPR038494">
    <property type="entry name" value="IGPD_sf"/>
</dbReference>
<sequence>MRKADVERNTKETRIKCEVNLDGRGDAVVDTGIGFFDHMLTLFSFHSKIDLKMVAHGDLNVDDHHTVEDCGIVLGEAVRKALGNKIGIERYGSFNCPMDETLANVTLDISGRPYLVYHCDLTRDTVGTFSCEMTEEFLRAFAVAAGITLHVNVYYGTNDHHKIEAIFKALGHAMKQAVKVTGDTVSSSKGVLV</sequence>
<comment type="caution">
    <text evidence="8">The sequence shown here is derived from an EMBL/GenBank/DDBJ whole genome shotgun (WGS) entry which is preliminary data.</text>
</comment>
<comment type="similarity">
    <text evidence="6 7">Belongs to the imidazoleglycerol-phosphate dehydratase family.</text>
</comment>
<comment type="catalytic activity">
    <reaction evidence="6 7">
        <text>D-erythro-1-(imidazol-4-yl)glycerol 3-phosphate = 3-(imidazol-4-yl)-2-oxopropyl phosphate + H2O</text>
        <dbReference type="Rhea" id="RHEA:11040"/>
        <dbReference type="ChEBI" id="CHEBI:15377"/>
        <dbReference type="ChEBI" id="CHEBI:57766"/>
        <dbReference type="ChEBI" id="CHEBI:58278"/>
        <dbReference type="EC" id="4.2.1.19"/>
    </reaction>
</comment>
<evidence type="ECO:0000256" key="2">
    <source>
        <dbReference type="ARBA" id="ARBA00016664"/>
    </source>
</evidence>
<dbReference type="UniPathway" id="UPA00031">
    <property type="reaction ID" value="UER00011"/>
</dbReference>
<keyword evidence="9" id="KW-1185">Reference proteome</keyword>
<dbReference type="CDD" id="cd07914">
    <property type="entry name" value="IGPD"/>
    <property type="match status" value="1"/>
</dbReference>
<dbReference type="NCBIfam" id="NF002111">
    <property type="entry name" value="PRK00951.2-1"/>
    <property type="match status" value="1"/>
</dbReference>
<evidence type="ECO:0000313" key="9">
    <source>
        <dbReference type="Proteomes" id="UP000539953"/>
    </source>
</evidence>
<dbReference type="GO" id="GO:0004424">
    <property type="term" value="F:imidazoleglycerol-phosphate dehydratase activity"/>
    <property type="evidence" value="ECO:0007669"/>
    <property type="project" value="UniProtKB-UniRule"/>
</dbReference>
<dbReference type="PANTHER" id="PTHR23133">
    <property type="entry name" value="IMIDAZOLEGLYCEROL-PHOSPHATE DEHYDRATASE HIS7"/>
    <property type="match status" value="1"/>
</dbReference>
<gene>
    <name evidence="6" type="primary">hisB</name>
    <name evidence="8" type="ORF">HNQ47_000335</name>
</gene>
<evidence type="ECO:0000256" key="7">
    <source>
        <dbReference type="RuleBase" id="RU000599"/>
    </source>
</evidence>
<accession>A0A7W8FWV1</accession>
<dbReference type="Proteomes" id="UP000539953">
    <property type="component" value="Unassembled WGS sequence"/>
</dbReference>
<dbReference type="FunFam" id="3.30.230.40:FF:000001">
    <property type="entry name" value="Imidazoleglycerol-phosphate dehydratase HisB"/>
    <property type="match status" value="1"/>
</dbReference>
<dbReference type="RefSeq" id="WP_183326902.1">
    <property type="nucleotide sequence ID" value="NZ_JACHHK010000001.1"/>
</dbReference>
<evidence type="ECO:0000256" key="1">
    <source>
        <dbReference type="ARBA" id="ARBA00005047"/>
    </source>
</evidence>
<evidence type="ECO:0000256" key="3">
    <source>
        <dbReference type="ARBA" id="ARBA00022605"/>
    </source>
</evidence>
<dbReference type="HAMAP" id="MF_00076">
    <property type="entry name" value="HisB"/>
    <property type="match status" value="1"/>
</dbReference>
<dbReference type="Pfam" id="PF00475">
    <property type="entry name" value="IGPD"/>
    <property type="match status" value="1"/>
</dbReference>
<evidence type="ECO:0000313" key="8">
    <source>
        <dbReference type="EMBL" id="MBB5182332.1"/>
    </source>
</evidence>
<keyword evidence="3 6" id="KW-0028">Amino-acid biosynthesis</keyword>
<dbReference type="AlphaFoldDB" id="A0A7W8FWV1"/>
<protein>
    <recommendedName>
        <fullName evidence="2 6">Imidazoleglycerol-phosphate dehydratase</fullName>
        <shortName evidence="6">IGPD</shortName>
        <ecNumber evidence="6 7">4.2.1.19</ecNumber>
    </recommendedName>
</protein>
<dbReference type="PANTHER" id="PTHR23133:SF2">
    <property type="entry name" value="IMIDAZOLEGLYCEROL-PHOSPHATE DEHYDRATASE"/>
    <property type="match status" value="1"/>
</dbReference>
<dbReference type="EC" id="4.2.1.19" evidence="6 7"/>
<keyword evidence="6" id="KW-0963">Cytoplasm</keyword>
<dbReference type="Gene3D" id="3.30.230.40">
    <property type="entry name" value="Imidazole glycerol phosphate dehydratase, domain 1"/>
    <property type="match status" value="2"/>
</dbReference>
<reference evidence="8 9" key="1">
    <citation type="submission" date="2020-08" db="EMBL/GenBank/DDBJ databases">
        <title>Genomic Encyclopedia of Type Strains, Phase IV (KMG-IV): sequencing the most valuable type-strain genomes for metagenomic binning, comparative biology and taxonomic classification.</title>
        <authorList>
            <person name="Goeker M."/>
        </authorList>
    </citation>
    <scope>NUCLEOTIDE SEQUENCE [LARGE SCALE GENOMIC DNA]</scope>
    <source>
        <strain evidence="8 9">DSM 25799</strain>
    </source>
</reference>
<dbReference type="InterPro" id="IPR000807">
    <property type="entry name" value="ImidazoleglycerolP_deHydtase"/>
</dbReference>
<dbReference type="NCBIfam" id="NF002114">
    <property type="entry name" value="PRK00951.2-4"/>
    <property type="match status" value="1"/>
</dbReference>
<dbReference type="GO" id="GO:0005737">
    <property type="term" value="C:cytoplasm"/>
    <property type="evidence" value="ECO:0007669"/>
    <property type="project" value="UniProtKB-SubCell"/>
</dbReference>
<comment type="pathway">
    <text evidence="1 6 7">Amino-acid biosynthesis; L-histidine biosynthesis; L-histidine from 5-phospho-alpha-D-ribose 1-diphosphate: step 6/9.</text>
</comment>
<evidence type="ECO:0000256" key="4">
    <source>
        <dbReference type="ARBA" id="ARBA00023102"/>
    </source>
</evidence>
<comment type="subcellular location">
    <subcellularLocation>
        <location evidence="6 7">Cytoplasm</location>
    </subcellularLocation>
</comment>
<dbReference type="PROSITE" id="PS00955">
    <property type="entry name" value="IGP_DEHYDRATASE_2"/>
    <property type="match status" value="1"/>
</dbReference>
<keyword evidence="5 6" id="KW-0456">Lyase</keyword>
<dbReference type="InterPro" id="IPR020568">
    <property type="entry name" value="Ribosomal_Su5_D2-typ_SF"/>
</dbReference>
<keyword evidence="4 6" id="KW-0368">Histidine biosynthesis</keyword>
<dbReference type="InterPro" id="IPR020565">
    <property type="entry name" value="ImidazoleglycerP_deHydtase_CS"/>
</dbReference>
<dbReference type="PROSITE" id="PS00954">
    <property type="entry name" value="IGP_DEHYDRATASE_1"/>
    <property type="match status" value="1"/>
</dbReference>
<dbReference type="SUPFAM" id="SSF54211">
    <property type="entry name" value="Ribosomal protein S5 domain 2-like"/>
    <property type="match status" value="2"/>
</dbReference>
<proteinExistence type="inferred from homology"/>